<organism evidence="2">
    <name type="scientific">Hexamita inflata</name>
    <dbReference type="NCBI Taxonomy" id="28002"/>
    <lineage>
        <taxon>Eukaryota</taxon>
        <taxon>Metamonada</taxon>
        <taxon>Diplomonadida</taxon>
        <taxon>Hexamitidae</taxon>
        <taxon>Hexamitinae</taxon>
        <taxon>Hexamita</taxon>
    </lineage>
</organism>
<dbReference type="EMBL" id="CAXDID020000065">
    <property type="protein sequence ID" value="CAL6012110.1"/>
    <property type="molecule type" value="Genomic_DNA"/>
</dbReference>
<name>A0AA86QFI5_9EUKA</name>
<evidence type="ECO:0000313" key="1">
    <source>
        <dbReference type="EMBL" id="CAI9914134.1"/>
    </source>
</evidence>
<evidence type="ECO:0000313" key="5">
    <source>
        <dbReference type="Proteomes" id="UP001642409"/>
    </source>
</evidence>
<gene>
    <name evidence="1" type="ORF">HINF_LOCUS1779</name>
    <name evidence="4" type="ORF">HINF_LOCUS23149</name>
    <name evidence="2" type="ORF">HINF_LOCUS39862</name>
    <name evidence="3" type="ORF">HINF_LOCUS7034</name>
</gene>
<keyword evidence="5" id="KW-1185">Reference proteome</keyword>
<protein>
    <submittedName>
        <fullName evidence="3">Hypothetical_protein</fullName>
    </submittedName>
</protein>
<reference evidence="3 5" key="2">
    <citation type="submission" date="2024-07" db="EMBL/GenBank/DDBJ databases">
        <authorList>
            <person name="Akdeniz Z."/>
        </authorList>
    </citation>
    <scope>NUCLEOTIDE SEQUENCE [LARGE SCALE GENOMIC DNA]</scope>
</reference>
<evidence type="ECO:0000313" key="4">
    <source>
        <dbReference type="EMBL" id="CAL6012110.1"/>
    </source>
</evidence>
<comment type="caution">
    <text evidence="2">The sequence shown here is derived from an EMBL/GenBank/DDBJ whole genome shotgun (WGS) entry which is preliminary data.</text>
</comment>
<dbReference type="Proteomes" id="UP001642409">
    <property type="component" value="Unassembled WGS sequence"/>
</dbReference>
<dbReference type="AlphaFoldDB" id="A0AA86QFI5"/>
<dbReference type="EMBL" id="CAXDID020000014">
    <property type="protein sequence ID" value="CAL5982219.1"/>
    <property type="molecule type" value="Genomic_DNA"/>
</dbReference>
<reference evidence="2" key="1">
    <citation type="submission" date="2023-06" db="EMBL/GenBank/DDBJ databases">
        <authorList>
            <person name="Kurt Z."/>
        </authorList>
    </citation>
    <scope>NUCLEOTIDE SEQUENCE</scope>
</reference>
<dbReference type="EMBL" id="CATOUU010000831">
    <property type="protein sequence ID" value="CAI9952217.1"/>
    <property type="molecule type" value="Genomic_DNA"/>
</dbReference>
<proteinExistence type="predicted"/>
<dbReference type="EMBL" id="CATOUU010000042">
    <property type="protein sequence ID" value="CAI9914134.1"/>
    <property type="molecule type" value="Genomic_DNA"/>
</dbReference>
<sequence length="119" mass="13640">MNSLNLPGPSCINDTVKNPFDNSSFAVEETPNMSRNFSRSFVLPNNSNCSHIKVKNPFNDYQTINYEEIEELSEIIQHENSSSFDISQSGLSYMIEDDESEFKKRYQAAIDIVNMIDQM</sequence>
<evidence type="ECO:0000313" key="3">
    <source>
        <dbReference type="EMBL" id="CAL5982219.1"/>
    </source>
</evidence>
<evidence type="ECO:0000313" key="2">
    <source>
        <dbReference type="EMBL" id="CAI9952217.1"/>
    </source>
</evidence>
<accession>A0AA86QFI5</accession>